<dbReference type="FunFam" id="3.30.930.10:FF:000001">
    <property type="entry name" value="Lysine--tRNA ligase"/>
    <property type="match status" value="1"/>
</dbReference>
<dbReference type="PANTHER" id="PTHR42918:SF15">
    <property type="entry name" value="LYSINE--TRNA LIGASE, CHLOROPLASTIC_MITOCHONDRIAL"/>
    <property type="match status" value="1"/>
</dbReference>
<keyword evidence="5 13" id="KW-0436">Ligase</keyword>
<dbReference type="InterPro" id="IPR044136">
    <property type="entry name" value="Lys-tRNA-ligase_II_N"/>
</dbReference>
<dbReference type="InterPro" id="IPR012340">
    <property type="entry name" value="NA-bd_OB-fold"/>
</dbReference>
<dbReference type="GO" id="GO:0004824">
    <property type="term" value="F:lysine-tRNA ligase activity"/>
    <property type="evidence" value="ECO:0007669"/>
    <property type="project" value="UniProtKB-UniRule"/>
</dbReference>
<evidence type="ECO:0000256" key="9">
    <source>
        <dbReference type="ARBA" id="ARBA00022842"/>
    </source>
</evidence>
<organism evidence="16 17">
    <name type="scientific">Oceanobacillus picturae</name>
    <dbReference type="NCBI Taxonomy" id="171693"/>
    <lineage>
        <taxon>Bacteria</taxon>
        <taxon>Bacillati</taxon>
        <taxon>Bacillota</taxon>
        <taxon>Bacilli</taxon>
        <taxon>Bacillales</taxon>
        <taxon>Bacillaceae</taxon>
        <taxon>Oceanobacillus</taxon>
    </lineage>
</organism>
<dbReference type="InterPro" id="IPR004365">
    <property type="entry name" value="NA-bd_OB_tRNA"/>
</dbReference>
<reference evidence="16 17" key="2">
    <citation type="journal article" date="2016" name="Genome Announc.">
        <title>Draft Genome Sequence of Oceanobacillus picturae Heshi-B3, Isolated from Fermented Rice Bran in a Traditional Japanese Seafood Dish.</title>
        <authorList>
            <person name="Akuzawa S."/>
            <person name="Nagaoka J."/>
            <person name="Kanekatsu M."/>
            <person name="Kanesaki Y."/>
            <person name="Suzuki T."/>
        </authorList>
    </citation>
    <scope>NUCLEOTIDE SEQUENCE [LARGE SCALE GENOMIC DNA]</scope>
    <source>
        <strain evidence="16 17">Heshi-B3</strain>
    </source>
</reference>
<evidence type="ECO:0000256" key="6">
    <source>
        <dbReference type="ARBA" id="ARBA00022723"/>
    </source>
</evidence>
<dbReference type="InterPro" id="IPR004364">
    <property type="entry name" value="Aa-tRNA-synt_II"/>
</dbReference>
<dbReference type="InterPro" id="IPR002313">
    <property type="entry name" value="Lys-tRNA-ligase_II"/>
</dbReference>
<keyword evidence="11 13" id="KW-0030">Aminoacyl-tRNA synthetase</keyword>
<keyword evidence="4 13" id="KW-0963">Cytoplasm</keyword>
<evidence type="ECO:0000256" key="7">
    <source>
        <dbReference type="ARBA" id="ARBA00022741"/>
    </source>
</evidence>
<dbReference type="GO" id="GO:0140096">
    <property type="term" value="F:catalytic activity, acting on a protein"/>
    <property type="evidence" value="ECO:0007669"/>
    <property type="project" value="UniProtKB-ARBA"/>
</dbReference>
<dbReference type="GO" id="GO:0005524">
    <property type="term" value="F:ATP binding"/>
    <property type="evidence" value="ECO:0007669"/>
    <property type="project" value="UniProtKB-UniRule"/>
</dbReference>
<gene>
    <name evidence="13" type="primary">lysS</name>
    <name evidence="16" type="ORF">OPHB3_3811</name>
</gene>
<dbReference type="InterPro" id="IPR006195">
    <property type="entry name" value="aa-tRNA-synth_II"/>
</dbReference>
<comment type="cofactor">
    <cofactor evidence="13 14">
        <name>Mg(2+)</name>
        <dbReference type="ChEBI" id="CHEBI:18420"/>
    </cofactor>
    <text evidence="13 14">Binds 3 Mg(2+) ions per subunit.</text>
</comment>
<dbReference type="Gene3D" id="2.40.50.140">
    <property type="entry name" value="Nucleic acid-binding proteins"/>
    <property type="match status" value="1"/>
</dbReference>
<dbReference type="CDD" id="cd04322">
    <property type="entry name" value="LysRS_N"/>
    <property type="match status" value="1"/>
</dbReference>
<dbReference type="InterPro" id="IPR018149">
    <property type="entry name" value="Lys-tRNA-synth_II_C"/>
</dbReference>
<dbReference type="NCBIfam" id="NF001756">
    <property type="entry name" value="PRK00484.1"/>
    <property type="match status" value="1"/>
</dbReference>
<evidence type="ECO:0000313" key="17">
    <source>
        <dbReference type="Proteomes" id="UP000052946"/>
    </source>
</evidence>
<dbReference type="EMBL" id="BBXV01000072">
    <property type="protein sequence ID" value="GAQ19827.1"/>
    <property type="molecule type" value="Genomic_DNA"/>
</dbReference>
<evidence type="ECO:0000259" key="15">
    <source>
        <dbReference type="PROSITE" id="PS50862"/>
    </source>
</evidence>
<evidence type="ECO:0000256" key="10">
    <source>
        <dbReference type="ARBA" id="ARBA00022917"/>
    </source>
</evidence>
<evidence type="ECO:0000256" key="3">
    <source>
        <dbReference type="ARBA" id="ARBA00011738"/>
    </source>
</evidence>
<dbReference type="PIRSF" id="PIRSF039101">
    <property type="entry name" value="LysRS2"/>
    <property type="match status" value="1"/>
</dbReference>
<accession>A0A0U9HB00</accession>
<comment type="similarity">
    <text evidence="2 13">Belongs to the class-II aminoacyl-tRNA synthetase family.</text>
</comment>
<feature type="domain" description="Aminoacyl-transfer RNA synthetases class-II family profile" evidence="15">
    <location>
        <begin position="174"/>
        <end position="488"/>
    </location>
</feature>
<evidence type="ECO:0000256" key="8">
    <source>
        <dbReference type="ARBA" id="ARBA00022840"/>
    </source>
</evidence>
<comment type="catalytic activity">
    <reaction evidence="12 13 14">
        <text>tRNA(Lys) + L-lysine + ATP = L-lysyl-tRNA(Lys) + AMP + diphosphate</text>
        <dbReference type="Rhea" id="RHEA:20792"/>
        <dbReference type="Rhea" id="RHEA-COMP:9696"/>
        <dbReference type="Rhea" id="RHEA-COMP:9697"/>
        <dbReference type="ChEBI" id="CHEBI:30616"/>
        <dbReference type="ChEBI" id="CHEBI:32551"/>
        <dbReference type="ChEBI" id="CHEBI:33019"/>
        <dbReference type="ChEBI" id="CHEBI:78442"/>
        <dbReference type="ChEBI" id="CHEBI:78529"/>
        <dbReference type="ChEBI" id="CHEBI:456215"/>
        <dbReference type="EC" id="6.1.1.6"/>
    </reaction>
</comment>
<feature type="binding site" evidence="13">
    <location>
        <position position="411"/>
    </location>
    <ligand>
        <name>Mg(2+)</name>
        <dbReference type="ChEBI" id="CHEBI:18420"/>
        <label>1</label>
    </ligand>
</feature>
<sequence>MSEELNEHMRVRRDKLNNYREQGLDPFGSKFERTHLAQELLDSYDQFTKEELEEKTDQVTIAGRMMTKRGKGKAGFAHIQDLSGQIQLYIRKDAVGEEAYELFQSTDLGDIVGITGVMFKTKVGELSVKATEFQLLTKSLRPLPEKYHGLKDIEQRYRQRYLDLITNLDSRETFVLRSKIIQSMRRYLDGQGFLEVETPMMHGIPGGASARPFETHHNALDIPLYMRIAIELHLKRLIVGGLEKVYEIGRVFRNEGVSTRHNPEFTMIELYEAYADYKDVMALTENLVAHIAKEVLGTTKVTYGEEEVDLEPAWRRVHMVDAVKEATGVDFWKEMSDEEARELAKENGIEIKETMSFGHVVNEFFEQKVEETLIQPTFVYGHPVAISPLAKKNPEDERFTDRFELFIVGREHANAFSELNDPIDQRERFEAQVKERAEGNDEAHLMDDDFLEALEYGMPPTGGLGIGIDRLVMLLTNAPSIRDVLLFPQMRNR</sequence>
<keyword evidence="9 13" id="KW-0460">Magnesium</keyword>
<dbReference type="GO" id="GO:0006430">
    <property type="term" value="P:lysyl-tRNA aminoacylation"/>
    <property type="evidence" value="ECO:0007669"/>
    <property type="project" value="UniProtKB-UniRule"/>
</dbReference>
<dbReference type="Pfam" id="PF01336">
    <property type="entry name" value="tRNA_anti-codon"/>
    <property type="match status" value="1"/>
</dbReference>
<evidence type="ECO:0000256" key="2">
    <source>
        <dbReference type="ARBA" id="ARBA00008226"/>
    </source>
</evidence>
<protein>
    <recommendedName>
        <fullName evidence="13">Lysine--tRNA ligase</fullName>
        <ecNumber evidence="13">6.1.1.6</ecNumber>
    </recommendedName>
    <alternativeName>
        <fullName evidence="13">Lysyl-tRNA synthetase</fullName>
        <shortName evidence="13">LysRS</shortName>
    </alternativeName>
</protein>
<dbReference type="SUPFAM" id="SSF50249">
    <property type="entry name" value="Nucleic acid-binding proteins"/>
    <property type="match status" value="1"/>
</dbReference>
<evidence type="ECO:0000256" key="5">
    <source>
        <dbReference type="ARBA" id="ARBA00022598"/>
    </source>
</evidence>
<evidence type="ECO:0000256" key="14">
    <source>
        <dbReference type="RuleBase" id="RU000336"/>
    </source>
</evidence>
<dbReference type="PANTHER" id="PTHR42918">
    <property type="entry name" value="LYSYL-TRNA SYNTHETASE"/>
    <property type="match status" value="1"/>
</dbReference>
<dbReference type="CDD" id="cd00775">
    <property type="entry name" value="LysRS_core"/>
    <property type="match status" value="1"/>
</dbReference>
<dbReference type="Pfam" id="PF00152">
    <property type="entry name" value="tRNA-synt_2"/>
    <property type="match status" value="1"/>
</dbReference>
<dbReference type="PRINTS" id="PR00982">
    <property type="entry name" value="TRNASYNTHLYS"/>
</dbReference>
<comment type="subcellular location">
    <subcellularLocation>
        <location evidence="1 13">Cytoplasm</location>
    </subcellularLocation>
</comment>
<reference evidence="17" key="1">
    <citation type="submission" date="2015-07" db="EMBL/GenBank/DDBJ databases">
        <title>Draft Genome Sequence of Oceanobacillus picturae Heshi-B3 that Was Isolated from Fermented Rice Bran with Aging Salted Mackerel, Which Was Named Heshiko as Traditional Fermented Seafood in Japan.</title>
        <authorList>
            <person name="Akuzawa S."/>
            <person name="Nakagawa J."/>
            <person name="Kanekatsu T."/>
            <person name="Kanesaki Y."/>
            <person name="Suzuki T."/>
        </authorList>
    </citation>
    <scope>NUCLEOTIDE SEQUENCE [LARGE SCALE GENOMIC DNA]</scope>
    <source>
        <strain evidence="17">Heshi-B3</strain>
    </source>
</reference>
<feature type="binding site" evidence="13">
    <location>
        <position position="411"/>
    </location>
    <ligand>
        <name>Mg(2+)</name>
        <dbReference type="ChEBI" id="CHEBI:18420"/>
        <label>2</label>
    </ligand>
</feature>
<dbReference type="HAMAP" id="MF_00252">
    <property type="entry name" value="Lys_tRNA_synth_class2"/>
    <property type="match status" value="1"/>
</dbReference>
<keyword evidence="8 13" id="KW-0067">ATP-binding</keyword>
<dbReference type="GO" id="GO:0016740">
    <property type="term" value="F:transferase activity"/>
    <property type="evidence" value="ECO:0007669"/>
    <property type="project" value="UniProtKB-ARBA"/>
</dbReference>
<dbReference type="FunFam" id="2.40.50.140:FF:000024">
    <property type="entry name" value="Lysine--tRNA ligase"/>
    <property type="match status" value="1"/>
</dbReference>
<dbReference type="GO" id="GO:0000049">
    <property type="term" value="F:tRNA binding"/>
    <property type="evidence" value="ECO:0007669"/>
    <property type="project" value="TreeGrafter"/>
</dbReference>
<dbReference type="Gene3D" id="3.30.930.10">
    <property type="entry name" value="Bira Bifunctional Protein, Domain 2"/>
    <property type="match status" value="1"/>
</dbReference>
<evidence type="ECO:0000256" key="4">
    <source>
        <dbReference type="ARBA" id="ARBA00022490"/>
    </source>
</evidence>
<proteinExistence type="inferred from homology"/>
<dbReference type="AlphaFoldDB" id="A0A0U9HB00"/>
<dbReference type="GO" id="GO:0005829">
    <property type="term" value="C:cytosol"/>
    <property type="evidence" value="ECO:0007669"/>
    <property type="project" value="TreeGrafter"/>
</dbReference>
<evidence type="ECO:0000256" key="12">
    <source>
        <dbReference type="ARBA" id="ARBA00048573"/>
    </source>
</evidence>
<dbReference type="InterPro" id="IPR045864">
    <property type="entry name" value="aa-tRNA-synth_II/BPL/LPL"/>
</dbReference>
<name>A0A0U9HB00_9BACI</name>
<keyword evidence="10 13" id="KW-0648">Protein biosynthesis</keyword>
<dbReference type="Proteomes" id="UP000052946">
    <property type="component" value="Unassembled WGS sequence"/>
</dbReference>
<evidence type="ECO:0000313" key="16">
    <source>
        <dbReference type="EMBL" id="GAQ19827.1"/>
    </source>
</evidence>
<keyword evidence="7 13" id="KW-0547">Nucleotide-binding</keyword>
<keyword evidence="6 13" id="KW-0479">Metal-binding</keyword>
<comment type="subunit">
    <text evidence="3 13">Homodimer.</text>
</comment>
<dbReference type="PROSITE" id="PS50862">
    <property type="entry name" value="AA_TRNA_LIGASE_II"/>
    <property type="match status" value="1"/>
</dbReference>
<dbReference type="InterPro" id="IPR034762">
    <property type="entry name" value="Lys-tRNA-ligase_II_bac/euk"/>
</dbReference>
<evidence type="ECO:0000256" key="11">
    <source>
        <dbReference type="ARBA" id="ARBA00023146"/>
    </source>
</evidence>
<comment type="caution">
    <text evidence="16">The sequence shown here is derived from an EMBL/GenBank/DDBJ whole genome shotgun (WGS) entry which is preliminary data.</text>
</comment>
<dbReference type="NCBIfam" id="TIGR00499">
    <property type="entry name" value="lysS_bact"/>
    <property type="match status" value="1"/>
</dbReference>
<evidence type="ECO:0000256" key="1">
    <source>
        <dbReference type="ARBA" id="ARBA00004496"/>
    </source>
</evidence>
<evidence type="ECO:0000256" key="13">
    <source>
        <dbReference type="HAMAP-Rule" id="MF_00252"/>
    </source>
</evidence>
<dbReference type="EC" id="6.1.1.6" evidence="13"/>
<dbReference type="SUPFAM" id="SSF55681">
    <property type="entry name" value="Class II aaRS and biotin synthetases"/>
    <property type="match status" value="1"/>
</dbReference>
<feature type="binding site" evidence="13">
    <location>
        <position position="404"/>
    </location>
    <ligand>
        <name>Mg(2+)</name>
        <dbReference type="ChEBI" id="CHEBI:18420"/>
        <label>1</label>
    </ligand>
</feature>
<dbReference type="GO" id="GO:0000287">
    <property type="term" value="F:magnesium ion binding"/>
    <property type="evidence" value="ECO:0007669"/>
    <property type="project" value="UniProtKB-UniRule"/>
</dbReference>